<evidence type="ECO:0000256" key="1">
    <source>
        <dbReference type="SAM" id="MobiDB-lite"/>
    </source>
</evidence>
<evidence type="ECO:0000313" key="3">
    <source>
        <dbReference type="Proteomes" id="UP000293360"/>
    </source>
</evidence>
<dbReference type="STRING" id="155417.A0A4Q4T6K5"/>
<reference evidence="2 3" key="1">
    <citation type="submission" date="2018-06" db="EMBL/GenBank/DDBJ databases">
        <title>Complete Genomes of Monosporascus.</title>
        <authorList>
            <person name="Robinson A.J."/>
            <person name="Natvig D.O."/>
        </authorList>
    </citation>
    <scope>NUCLEOTIDE SEQUENCE [LARGE SCALE GENOMIC DNA]</scope>
    <source>
        <strain evidence="2 3">CBS 110550</strain>
    </source>
</reference>
<evidence type="ECO:0000313" key="2">
    <source>
        <dbReference type="EMBL" id="RYO98913.1"/>
    </source>
</evidence>
<protein>
    <submittedName>
        <fullName evidence="2">Uncharacterized protein</fullName>
    </submittedName>
</protein>
<proteinExistence type="predicted"/>
<dbReference type="AlphaFoldDB" id="A0A4Q4T6K5"/>
<dbReference type="EMBL" id="QJNU01000445">
    <property type="protein sequence ID" value="RYO98913.1"/>
    <property type="molecule type" value="Genomic_DNA"/>
</dbReference>
<organism evidence="2 3">
    <name type="scientific">Monosporascus ibericus</name>
    <dbReference type="NCBI Taxonomy" id="155417"/>
    <lineage>
        <taxon>Eukaryota</taxon>
        <taxon>Fungi</taxon>
        <taxon>Dikarya</taxon>
        <taxon>Ascomycota</taxon>
        <taxon>Pezizomycotina</taxon>
        <taxon>Sordariomycetes</taxon>
        <taxon>Xylariomycetidae</taxon>
        <taxon>Xylariales</taxon>
        <taxon>Xylariales incertae sedis</taxon>
        <taxon>Monosporascus</taxon>
    </lineage>
</organism>
<dbReference type="Proteomes" id="UP000293360">
    <property type="component" value="Unassembled WGS sequence"/>
</dbReference>
<gene>
    <name evidence="2" type="ORF">DL764_006969</name>
</gene>
<dbReference type="OrthoDB" id="5153662at2759"/>
<comment type="caution">
    <text evidence="2">The sequence shown here is derived from an EMBL/GenBank/DDBJ whole genome shotgun (WGS) entry which is preliminary data.</text>
</comment>
<accession>A0A4Q4T6K5</accession>
<feature type="region of interest" description="Disordered" evidence="1">
    <location>
        <begin position="231"/>
        <end position="265"/>
    </location>
</feature>
<sequence>MGENSSRRPLTKANLQMLRTEFTSSEDSETQPAATLEQAKGSIYAIMRSLYDLVPEGHSVLKDDELYIAGPYDVRYRGNKCSEPDLDNSAYWIAKLEYFRGKYFAIKEAKQPAPPTILIRSETEDEPVENDHYVEYILNWDDKKTYIEKWAGAQSLRMPPSTAYCAHFNMYRELDAIPKSTDHTPQKSPPWQSIVRKIHVRSAISARKPALLKINNSSRYVEIMPANPYGTHRCHQTQPDWGKPDNEAGQEETTRRSYRRTGAEA</sequence>
<keyword evidence="3" id="KW-1185">Reference proteome</keyword>
<name>A0A4Q4T6K5_9PEZI</name>